<dbReference type="GO" id="GO:0034587">
    <property type="term" value="P:piRNA processing"/>
    <property type="evidence" value="ECO:0007669"/>
    <property type="project" value="TreeGrafter"/>
</dbReference>
<dbReference type="VEuPathDB" id="VectorBase:GPAI034361"/>
<reference evidence="8" key="2">
    <citation type="submission" date="2020-05" db="UniProtKB">
        <authorList>
            <consortium name="EnsemblMetazoa"/>
        </authorList>
    </citation>
    <scope>IDENTIFICATION</scope>
    <source>
        <strain evidence="8">IAEA</strain>
    </source>
</reference>
<keyword evidence="3" id="KW-0443">Lipid metabolism</keyword>
<evidence type="ECO:0000313" key="9">
    <source>
        <dbReference type="Proteomes" id="UP000092445"/>
    </source>
</evidence>
<evidence type="ECO:0000256" key="4">
    <source>
        <dbReference type="ARBA" id="ARBA00038012"/>
    </source>
</evidence>
<dbReference type="SUPFAM" id="SSF56024">
    <property type="entry name" value="Phospholipase D/nuclease"/>
    <property type="match status" value="1"/>
</dbReference>
<dbReference type="AlphaFoldDB" id="A0A1B0A4N2"/>
<evidence type="ECO:0000259" key="7">
    <source>
        <dbReference type="Pfam" id="PF13091"/>
    </source>
</evidence>
<dbReference type="GO" id="GO:0016891">
    <property type="term" value="F:RNA endonuclease activity producing 5'-phosphomonoesters, hydrolytic mechanism"/>
    <property type="evidence" value="ECO:0007669"/>
    <property type="project" value="TreeGrafter"/>
</dbReference>
<evidence type="ECO:0000256" key="1">
    <source>
        <dbReference type="ARBA" id="ARBA00022801"/>
    </source>
</evidence>
<keyword evidence="9" id="KW-1185">Reference proteome</keyword>
<name>A0A1B0A4N2_GLOPL</name>
<comment type="similarity">
    <text evidence="4">Belongs to the phospholipase D family. MitoPLD/Zucchini subfamily.</text>
</comment>
<evidence type="ECO:0000256" key="2">
    <source>
        <dbReference type="ARBA" id="ARBA00022963"/>
    </source>
</evidence>
<dbReference type="GO" id="GO:0016042">
    <property type="term" value="P:lipid catabolic process"/>
    <property type="evidence" value="ECO:0007669"/>
    <property type="project" value="UniProtKB-KW"/>
</dbReference>
<reference evidence="9" key="1">
    <citation type="submission" date="2014-03" db="EMBL/GenBank/DDBJ databases">
        <authorList>
            <person name="Aksoy S."/>
            <person name="Warren W."/>
            <person name="Wilson R.K."/>
        </authorList>
    </citation>
    <scope>NUCLEOTIDE SEQUENCE [LARGE SCALE GENOMIC DNA]</scope>
    <source>
        <strain evidence="9">IAEA</strain>
    </source>
</reference>
<dbReference type="PANTHER" id="PTHR43856">
    <property type="entry name" value="CARDIOLIPIN HYDROLASE"/>
    <property type="match status" value="1"/>
</dbReference>
<evidence type="ECO:0000313" key="8">
    <source>
        <dbReference type="EnsemblMetazoa" id="GPAI034361-PA"/>
    </source>
</evidence>
<dbReference type="GO" id="GO:0005739">
    <property type="term" value="C:mitochondrion"/>
    <property type="evidence" value="ECO:0007669"/>
    <property type="project" value="TreeGrafter"/>
</dbReference>
<dbReference type="InterPro" id="IPR051406">
    <property type="entry name" value="PLD_domain"/>
</dbReference>
<dbReference type="Pfam" id="PF13091">
    <property type="entry name" value="PLDc_2"/>
    <property type="match status" value="1"/>
</dbReference>
<dbReference type="Proteomes" id="UP000092445">
    <property type="component" value="Unassembled WGS sequence"/>
</dbReference>
<sequence length="319" mass="35854">MAGSRAVRYVLYSTSLIVLSKIIYHGYRALKTWCIHGWYNAERQLSVVIWSSGSTGSCSENHRNCSKVSGTNSQRTEMSFDKIQIMERGSVCSNPYCMTSNIGLLVDLVNATKYTIDIAMNTFTSFEMSSALLDASKRGVTIRIISDREMAYSTSSQVFRLEKSGVAVCFNSNPSLRTMHHKFCLLDSPSTIHSLKIQKGLEDMTNVNGIIMTGSLNWTAQGFSVILSDPRLKKKDADSPTIVDGNDFKKCFLSNTVTNKRFRTATNLSFFYSEFDFAALRKAADIGTFQMHMERIFAASKNPFHYLHGYCYDSDFNPN</sequence>
<evidence type="ECO:0000256" key="5">
    <source>
        <dbReference type="ARBA" id="ARBA00040549"/>
    </source>
</evidence>
<accession>A0A1B0A4N2</accession>
<dbReference type="EnsemblMetazoa" id="GPAI034361-RA">
    <property type="protein sequence ID" value="GPAI034361-PA"/>
    <property type="gene ID" value="GPAI034361"/>
</dbReference>
<keyword evidence="2" id="KW-0442">Lipid degradation</keyword>
<organism evidence="8 9">
    <name type="scientific">Glossina pallidipes</name>
    <name type="common">Tsetse fly</name>
    <dbReference type="NCBI Taxonomy" id="7398"/>
    <lineage>
        <taxon>Eukaryota</taxon>
        <taxon>Metazoa</taxon>
        <taxon>Ecdysozoa</taxon>
        <taxon>Arthropoda</taxon>
        <taxon>Hexapoda</taxon>
        <taxon>Insecta</taxon>
        <taxon>Pterygota</taxon>
        <taxon>Neoptera</taxon>
        <taxon>Endopterygota</taxon>
        <taxon>Diptera</taxon>
        <taxon>Brachycera</taxon>
        <taxon>Muscomorpha</taxon>
        <taxon>Hippoboscoidea</taxon>
        <taxon>Glossinidae</taxon>
        <taxon>Glossina</taxon>
    </lineage>
</organism>
<keyword evidence="1" id="KW-0378">Hydrolase</keyword>
<dbReference type="PANTHER" id="PTHR43856:SF1">
    <property type="entry name" value="MITOCHONDRIAL CARDIOLIPIN HYDROLASE"/>
    <property type="match status" value="1"/>
</dbReference>
<feature type="domain" description="Phospholipase D-like" evidence="7">
    <location>
        <begin position="106"/>
        <end position="224"/>
    </location>
</feature>
<dbReference type="Gene3D" id="3.30.870.10">
    <property type="entry name" value="Endonuclease Chain A"/>
    <property type="match status" value="1"/>
</dbReference>
<proteinExistence type="inferred from homology"/>
<protein>
    <recommendedName>
        <fullName evidence="5">Mitochondrial cardiolipin hydrolase</fullName>
    </recommendedName>
    <alternativeName>
        <fullName evidence="6">Mitochondrial phospholipase</fullName>
    </alternativeName>
</protein>
<evidence type="ECO:0000256" key="6">
    <source>
        <dbReference type="ARBA" id="ARBA00043167"/>
    </source>
</evidence>
<dbReference type="STRING" id="7398.A0A1B0A4N2"/>
<evidence type="ECO:0000256" key="3">
    <source>
        <dbReference type="ARBA" id="ARBA00023098"/>
    </source>
</evidence>
<dbReference type="InterPro" id="IPR025202">
    <property type="entry name" value="PLD-like_dom"/>
</dbReference>